<dbReference type="CDD" id="cd07012">
    <property type="entry name" value="PBP2_Bug_TTT"/>
    <property type="match status" value="1"/>
</dbReference>
<proteinExistence type="inferred from homology"/>
<gene>
    <name evidence="3" type="ORF">JMJ56_31605</name>
</gene>
<dbReference type="RefSeq" id="WP_202835848.1">
    <property type="nucleotide sequence ID" value="NZ_JAETWB010000076.1"/>
</dbReference>
<accession>A0ABS1UCY7</accession>
<dbReference type="Gene3D" id="3.40.190.10">
    <property type="entry name" value="Periplasmic binding protein-like II"/>
    <property type="match status" value="1"/>
</dbReference>
<sequence length="323" mass="33298">MLSRRALLAALLAVPTAVRAQGSWPARSVTVVVPWAAGGSTDFLARVLCQRLSADLGQPFVVENRPGAAGTVGHAAVSRARPDGHTLLIGANGTYAMAPHLYDNLGYDTLTGFTPVGLLARTPIFFGANPRLVPGGMTEFIARAKAEPGKVAYASSGAGSSAHLAAELLAIMAGVELLHVPYRGGGPAAQALVAGEVAMGPTDAPTALPLMRGGQIKALGVGNPARTAQAADVPTVAETLPKLAGFECAAEFCMLAPPGTPTEIISRLHGAVLTALRHPEVIGHLNEGAMEPVGAAPDAWEPYLRRELEKWGGVIRTRGIRVG</sequence>
<dbReference type="InterPro" id="IPR005064">
    <property type="entry name" value="BUG"/>
</dbReference>
<dbReference type="Proteomes" id="UP000660885">
    <property type="component" value="Unassembled WGS sequence"/>
</dbReference>
<evidence type="ECO:0000313" key="4">
    <source>
        <dbReference type="Proteomes" id="UP000660885"/>
    </source>
</evidence>
<dbReference type="PANTHER" id="PTHR42928:SF5">
    <property type="entry name" value="BLR1237 PROTEIN"/>
    <property type="match status" value="1"/>
</dbReference>
<dbReference type="EMBL" id="JAETWB010000076">
    <property type="protein sequence ID" value="MBL6082514.1"/>
    <property type="molecule type" value="Genomic_DNA"/>
</dbReference>
<organism evidence="3 4">
    <name type="scientific">Belnapia arida</name>
    <dbReference type="NCBI Taxonomy" id="2804533"/>
    <lineage>
        <taxon>Bacteria</taxon>
        <taxon>Pseudomonadati</taxon>
        <taxon>Pseudomonadota</taxon>
        <taxon>Alphaproteobacteria</taxon>
        <taxon>Acetobacterales</taxon>
        <taxon>Roseomonadaceae</taxon>
        <taxon>Belnapia</taxon>
    </lineage>
</organism>
<evidence type="ECO:0000256" key="2">
    <source>
        <dbReference type="SAM" id="SignalP"/>
    </source>
</evidence>
<dbReference type="PANTHER" id="PTHR42928">
    <property type="entry name" value="TRICARBOXYLATE-BINDING PROTEIN"/>
    <property type="match status" value="1"/>
</dbReference>
<keyword evidence="2" id="KW-0732">Signal</keyword>
<comment type="similarity">
    <text evidence="1">Belongs to the UPF0065 (bug) family.</text>
</comment>
<feature type="signal peptide" evidence="2">
    <location>
        <begin position="1"/>
        <end position="20"/>
    </location>
</feature>
<dbReference type="PIRSF" id="PIRSF017082">
    <property type="entry name" value="YflP"/>
    <property type="match status" value="1"/>
</dbReference>
<evidence type="ECO:0000313" key="3">
    <source>
        <dbReference type="EMBL" id="MBL6082514.1"/>
    </source>
</evidence>
<dbReference type="InterPro" id="IPR042100">
    <property type="entry name" value="Bug_dom1"/>
</dbReference>
<keyword evidence="4" id="KW-1185">Reference proteome</keyword>
<dbReference type="Gene3D" id="3.40.190.150">
    <property type="entry name" value="Bordetella uptake gene, domain 1"/>
    <property type="match status" value="1"/>
</dbReference>
<dbReference type="Pfam" id="PF03401">
    <property type="entry name" value="TctC"/>
    <property type="match status" value="1"/>
</dbReference>
<comment type="caution">
    <text evidence="3">The sequence shown here is derived from an EMBL/GenBank/DDBJ whole genome shotgun (WGS) entry which is preliminary data.</text>
</comment>
<name>A0ABS1UCY7_9PROT</name>
<reference evidence="3 4" key="1">
    <citation type="submission" date="2021-01" db="EMBL/GenBank/DDBJ databases">
        <title>Belnapia mucosa sp. nov. and Belnapia arida sp. nov., isolated from the Tabernas Desert (Almeria, Spain).</title>
        <authorList>
            <person name="Molina-Menor E."/>
            <person name="Vidal-Verdu A."/>
            <person name="Calonge A."/>
            <person name="Satari L."/>
            <person name="Pereto J."/>
            <person name="Porcar M."/>
        </authorList>
    </citation>
    <scope>NUCLEOTIDE SEQUENCE [LARGE SCALE GENOMIC DNA]</scope>
    <source>
        <strain evidence="3 4">T18</strain>
    </source>
</reference>
<feature type="chain" id="PRO_5047367749" evidence="2">
    <location>
        <begin position="21"/>
        <end position="323"/>
    </location>
</feature>
<protein>
    <submittedName>
        <fullName evidence="3">Tripartite tricarboxylate transporter substrate binding protein</fullName>
    </submittedName>
</protein>
<evidence type="ECO:0000256" key="1">
    <source>
        <dbReference type="ARBA" id="ARBA00006987"/>
    </source>
</evidence>